<comment type="caution">
    <text evidence="1">The sequence shown here is derived from an EMBL/GenBank/DDBJ whole genome shotgun (WGS) entry which is preliminary data.</text>
</comment>
<gene>
    <name evidence="1" type="ORF">DI549_10850</name>
</gene>
<sequence>MGEAMVKVSIDIEDLLVWAYRVELPKVPAAPVAPARFSRGWAPMSAFGDLLAVIDEGDVRNDYGVTPDRTALSGPHPDALAVHRTVIELSSLHLGVPDGWWPFDDMASPDGWGKLGPAVVADVLGRLAVRGDDGAMRFKTAPGWLVQKHAIMGTAPDWLAEPIEYRTVRAANGKARWFMKRLVAQFVNDEIIGYTEHEVDGWCGSRRRPFPDAYHKMELVPSPFHVGCDRAEYEVWYVALVALAEMLAESLTAHRVTGPRRASRPWAPDAPQTRILPSLLGTAQTGA</sequence>
<reference evidence="1 2" key="1">
    <citation type="submission" date="2017-08" db="EMBL/GenBank/DDBJ databases">
        <title>Infants hospitalized years apart are colonized by the same room-sourced microbial strains.</title>
        <authorList>
            <person name="Brooks B."/>
            <person name="Olm M.R."/>
            <person name="Firek B.A."/>
            <person name="Baker R."/>
            <person name="Thomas B.C."/>
            <person name="Morowitz M.J."/>
            <person name="Banfield J.F."/>
        </authorList>
    </citation>
    <scope>NUCLEOTIDE SEQUENCE [LARGE SCALE GENOMIC DNA]</scope>
    <source>
        <strain evidence="1">S2_005_001_R2_27</strain>
    </source>
</reference>
<organism evidence="1 2">
    <name type="scientific">Ancylobacter novellus</name>
    <name type="common">Thiobacillus novellus</name>
    <dbReference type="NCBI Taxonomy" id="921"/>
    <lineage>
        <taxon>Bacteria</taxon>
        <taxon>Pseudomonadati</taxon>
        <taxon>Pseudomonadota</taxon>
        <taxon>Alphaproteobacteria</taxon>
        <taxon>Hyphomicrobiales</taxon>
        <taxon>Xanthobacteraceae</taxon>
        <taxon>Ancylobacter</taxon>
    </lineage>
</organism>
<name>A0A2W5QVA3_ANCNO</name>
<evidence type="ECO:0000313" key="1">
    <source>
        <dbReference type="EMBL" id="PZQ82671.1"/>
    </source>
</evidence>
<dbReference type="AlphaFoldDB" id="A0A2W5QVA3"/>
<dbReference type="Proteomes" id="UP000248887">
    <property type="component" value="Unassembled WGS sequence"/>
</dbReference>
<protein>
    <submittedName>
        <fullName evidence="1">Uncharacterized protein</fullName>
    </submittedName>
</protein>
<dbReference type="EMBL" id="QFQD01000030">
    <property type="protein sequence ID" value="PZQ82671.1"/>
    <property type="molecule type" value="Genomic_DNA"/>
</dbReference>
<accession>A0A2W5QVA3</accession>
<proteinExistence type="predicted"/>
<evidence type="ECO:0000313" key="2">
    <source>
        <dbReference type="Proteomes" id="UP000248887"/>
    </source>
</evidence>